<organism evidence="3">
    <name type="scientific">marine sediment metagenome</name>
    <dbReference type="NCBI Taxonomy" id="412755"/>
    <lineage>
        <taxon>unclassified sequences</taxon>
        <taxon>metagenomes</taxon>
        <taxon>ecological metagenomes</taxon>
    </lineage>
</organism>
<dbReference type="EMBL" id="BARS01015403">
    <property type="protein sequence ID" value="GAF90070.1"/>
    <property type="molecule type" value="Genomic_DNA"/>
</dbReference>
<name>X0UNK8_9ZZZZ</name>
<protein>
    <submittedName>
        <fullName evidence="3">Uncharacterized protein</fullName>
    </submittedName>
</protein>
<evidence type="ECO:0000256" key="1">
    <source>
        <dbReference type="ARBA" id="ARBA00022729"/>
    </source>
</evidence>
<gene>
    <name evidence="3" type="ORF">S01H1_25493</name>
</gene>
<feature type="compositionally biased region" description="Low complexity" evidence="2">
    <location>
        <begin position="31"/>
        <end position="50"/>
    </location>
</feature>
<feature type="region of interest" description="Disordered" evidence="2">
    <location>
        <begin position="31"/>
        <end position="61"/>
    </location>
</feature>
<evidence type="ECO:0000313" key="3">
    <source>
        <dbReference type="EMBL" id="GAF90070.1"/>
    </source>
</evidence>
<comment type="caution">
    <text evidence="3">The sequence shown here is derived from an EMBL/GenBank/DDBJ whole genome shotgun (WGS) entry which is preliminary data.</text>
</comment>
<accession>X0UNK8</accession>
<evidence type="ECO:0000256" key="2">
    <source>
        <dbReference type="SAM" id="MobiDB-lite"/>
    </source>
</evidence>
<dbReference type="PANTHER" id="PTHR33227:SF48">
    <property type="entry name" value="STIGMA-SPECIFIC STIG1-LIKE PROTEIN 4"/>
    <property type="match status" value="1"/>
</dbReference>
<dbReference type="PANTHER" id="PTHR33227">
    <property type="entry name" value="STIGMA-SPECIFIC STIG1-LIKE PROTEIN 3"/>
    <property type="match status" value="1"/>
</dbReference>
<dbReference type="AlphaFoldDB" id="X0UNK8"/>
<keyword evidence="1" id="KW-0732">Signal</keyword>
<proteinExistence type="predicted"/>
<reference evidence="3" key="1">
    <citation type="journal article" date="2014" name="Front. Microbiol.">
        <title>High frequency of phylogenetically diverse reductive dehalogenase-homologous genes in deep subseafloor sedimentary metagenomes.</title>
        <authorList>
            <person name="Kawai M."/>
            <person name="Futagami T."/>
            <person name="Toyoda A."/>
            <person name="Takaki Y."/>
            <person name="Nishi S."/>
            <person name="Hori S."/>
            <person name="Arai W."/>
            <person name="Tsubouchi T."/>
            <person name="Morono Y."/>
            <person name="Uchiyama I."/>
            <person name="Ito T."/>
            <person name="Fujiyama A."/>
            <person name="Inagaki F."/>
            <person name="Takami H."/>
        </authorList>
    </citation>
    <scope>NUCLEOTIDE SEQUENCE</scope>
    <source>
        <strain evidence="3">Expedition CK06-06</strain>
    </source>
</reference>
<sequence length="183" mass="17942">MNQPGEWMRNLLISGLFVSLAALVGCGDADPGGISDTPGPTPTSDGGSPTQRLQSGTGADDAATTVEVQDASIDHDPGYRDPRQADGGCESPNLICNGGGDAGVAACVAVTTDVDNCGQCGTQCVGQSASCIASQCSCTDVGFAYCTGGCTDTSSDVTNCGTCGNACGPNVTCVAGACVPDKG</sequence>
<dbReference type="InterPro" id="IPR006969">
    <property type="entry name" value="Stig-like"/>
</dbReference>